<dbReference type="EMBL" id="FXAM01000001">
    <property type="protein sequence ID" value="SMF93604.1"/>
    <property type="molecule type" value="Genomic_DNA"/>
</dbReference>
<dbReference type="AlphaFoldDB" id="A0A1Y6CZN2"/>
<evidence type="ECO:0000313" key="2">
    <source>
        <dbReference type="EMBL" id="SMF93604.1"/>
    </source>
</evidence>
<evidence type="ECO:0000313" key="3">
    <source>
        <dbReference type="Proteomes" id="UP000192923"/>
    </source>
</evidence>
<reference evidence="2 3" key="1">
    <citation type="submission" date="2016-12" db="EMBL/GenBank/DDBJ databases">
        <authorList>
            <person name="Song W.-J."/>
            <person name="Kurnit D.M."/>
        </authorList>
    </citation>
    <scope>NUCLEOTIDE SEQUENCE [LARGE SCALE GENOMIC DNA]</scope>
    <source>
        <strain evidence="2 3">175</strain>
    </source>
</reference>
<name>A0A1Y6CZN2_9GAMM</name>
<keyword evidence="1" id="KW-1133">Transmembrane helix</keyword>
<dbReference type="Proteomes" id="UP000192923">
    <property type="component" value="Unassembled WGS sequence"/>
</dbReference>
<gene>
    <name evidence="2" type="ORF">SAMN02949497_0891</name>
</gene>
<keyword evidence="1" id="KW-0472">Membrane</keyword>
<accession>A0A1Y6CZN2</accession>
<evidence type="ECO:0000256" key="1">
    <source>
        <dbReference type="SAM" id="Phobius"/>
    </source>
</evidence>
<proteinExistence type="predicted"/>
<keyword evidence="3" id="KW-1185">Reference proteome</keyword>
<protein>
    <submittedName>
        <fullName evidence="2">Uncharacterized protein</fullName>
    </submittedName>
</protein>
<dbReference type="RefSeq" id="WP_085210319.1">
    <property type="nucleotide sequence ID" value="NZ_FXAM01000001.1"/>
</dbReference>
<sequence length="223" mass="23856">MALRQGRCRNYGVCHFADDRLLQAVEAGAEFVCGNPECRSPLAESTGQGGPPDGVVRRRLVLGAGLVLLAGLGSGLGYYLSRPAAEGMAAAGVSGFAGGGGTAMRKPMEQWMNEFAAPPAQAPETLPPGKLRLAWGAVGRIKARSLDIDALKQAGQLVGSESGLLNPVEGARLTPEQRSLVGQENQDRRTLFAFVAEYSNPATEYERVANEYARNRWREWSPK</sequence>
<feature type="transmembrane region" description="Helical" evidence="1">
    <location>
        <begin position="60"/>
        <end position="81"/>
    </location>
</feature>
<dbReference type="OrthoDB" id="7069440at2"/>
<organism evidence="2 3">
    <name type="scientific">Methylomagnum ishizawai</name>
    <dbReference type="NCBI Taxonomy" id="1760988"/>
    <lineage>
        <taxon>Bacteria</taxon>
        <taxon>Pseudomonadati</taxon>
        <taxon>Pseudomonadota</taxon>
        <taxon>Gammaproteobacteria</taxon>
        <taxon>Methylococcales</taxon>
        <taxon>Methylococcaceae</taxon>
        <taxon>Methylomagnum</taxon>
    </lineage>
</organism>
<dbReference type="STRING" id="1760988.SAMN02949497_0891"/>
<keyword evidence="1" id="KW-0812">Transmembrane</keyword>